<evidence type="ECO:0000313" key="1">
    <source>
        <dbReference type="EMBL" id="PSK97222.1"/>
    </source>
</evidence>
<comment type="caution">
    <text evidence="1">The sequence shown here is derived from an EMBL/GenBank/DDBJ whole genome shotgun (WGS) entry which is preliminary data.</text>
</comment>
<dbReference type="OrthoDB" id="9798158at2"/>
<evidence type="ECO:0000313" key="2">
    <source>
        <dbReference type="Proteomes" id="UP000243528"/>
    </source>
</evidence>
<dbReference type="InterPro" id="IPR038573">
    <property type="entry name" value="BrnT_sf"/>
</dbReference>
<organism evidence="1 2">
    <name type="scientific">Haloactinopolyspora alba</name>
    <dbReference type="NCBI Taxonomy" id="648780"/>
    <lineage>
        <taxon>Bacteria</taxon>
        <taxon>Bacillati</taxon>
        <taxon>Actinomycetota</taxon>
        <taxon>Actinomycetes</taxon>
        <taxon>Jiangellales</taxon>
        <taxon>Jiangellaceae</taxon>
        <taxon>Haloactinopolyspora</taxon>
    </lineage>
</organism>
<sequence length="86" mass="10338">MEFEFDPTKRVLNQGKHGIDFVEAQRLWLDPLRVEVEARTVDEPRWLVVGRIDDRCWSAVVTRRQSRIRIISVRRSRDEEVRLYEG</sequence>
<dbReference type="RefSeq" id="WP_106539430.1">
    <property type="nucleotide sequence ID" value="NZ_PYGE01000023.1"/>
</dbReference>
<dbReference type="AlphaFoldDB" id="A0A2P8DJ17"/>
<proteinExistence type="predicted"/>
<accession>A0A2P8DJ17</accession>
<dbReference type="InterPro" id="IPR007460">
    <property type="entry name" value="BrnT_toxin"/>
</dbReference>
<keyword evidence="2" id="KW-1185">Reference proteome</keyword>
<dbReference type="EMBL" id="PYGE01000023">
    <property type="protein sequence ID" value="PSK97222.1"/>
    <property type="molecule type" value="Genomic_DNA"/>
</dbReference>
<dbReference type="Proteomes" id="UP000243528">
    <property type="component" value="Unassembled WGS sequence"/>
</dbReference>
<dbReference type="Gene3D" id="3.10.450.530">
    <property type="entry name" value="Ribonuclease toxin, BrnT, of type II toxin-antitoxin system"/>
    <property type="match status" value="1"/>
</dbReference>
<gene>
    <name evidence="1" type="ORF">CLV30_12321</name>
</gene>
<protein>
    <submittedName>
        <fullName evidence="1">Uncharacterized protein</fullName>
    </submittedName>
</protein>
<reference evidence="1 2" key="1">
    <citation type="submission" date="2018-03" db="EMBL/GenBank/DDBJ databases">
        <title>Genomic Encyclopedia of Archaeal and Bacterial Type Strains, Phase II (KMG-II): from individual species to whole genera.</title>
        <authorList>
            <person name="Goeker M."/>
        </authorList>
    </citation>
    <scope>NUCLEOTIDE SEQUENCE [LARGE SCALE GENOMIC DNA]</scope>
    <source>
        <strain evidence="1 2">DSM 45211</strain>
    </source>
</reference>
<name>A0A2P8DJ17_9ACTN</name>
<dbReference type="Pfam" id="PF04365">
    <property type="entry name" value="BrnT_toxin"/>
    <property type="match status" value="1"/>
</dbReference>